<proteinExistence type="predicted"/>
<sequence length="74" mass="8498">MYKNNIYIENYEEVAAMGGDIGVCLDKYDYKHGLKHNDLARAQYCHWRATVTGVPELLSMPYKNLLIENGFLQG</sequence>
<dbReference type="Proteomes" id="UP001652397">
    <property type="component" value="Unassembled WGS sequence"/>
</dbReference>
<accession>A0ABT2U4K0</accession>
<evidence type="ECO:0000313" key="1">
    <source>
        <dbReference type="EMBL" id="MCU6788907.1"/>
    </source>
</evidence>
<dbReference type="RefSeq" id="WP_147574037.1">
    <property type="nucleotide sequence ID" value="NZ_JAOQJE010000005.1"/>
</dbReference>
<gene>
    <name evidence="1" type="ORF">OCV66_07350</name>
</gene>
<protein>
    <submittedName>
        <fullName evidence="1">Uncharacterized protein</fullName>
    </submittedName>
</protein>
<organism evidence="1 2">
    <name type="scientific">Agathobaculum ammoniilyticum</name>
    <dbReference type="NCBI Taxonomy" id="2981778"/>
    <lineage>
        <taxon>Bacteria</taxon>
        <taxon>Bacillati</taxon>
        <taxon>Bacillota</taxon>
        <taxon>Clostridia</taxon>
        <taxon>Eubacteriales</taxon>
        <taxon>Butyricicoccaceae</taxon>
        <taxon>Agathobaculum</taxon>
    </lineage>
</organism>
<reference evidence="1 2" key="1">
    <citation type="journal article" date="2021" name="ISME Commun">
        <title>Automated analysis of genomic sequences facilitates high-throughput and comprehensive description of bacteria.</title>
        <authorList>
            <person name="Hitch T.C.A."/>
        </authorList>
    </citation>
    <scope>NUCLEOTIDE SEQUENCE [LARGE SCALE GENOMIC DNA]</scope>
    <source>
        <strain evidence="1 2">Sanger_34</strain>
    </source>
</reference>
<evidence type="ECO:0000313" key="2">
    <source>
        <dbReference type="Proteomes" id="UP001652397"/>
    </source>
</evidence>
<dbReference type="EMBL" id="JAOQJE010000005">
    <property type="protein sequence ID" value="MCU6788907.1"/>
    <property type="molecule type" value="Genomic_DNA"/>
</dbReference>
<comment type="caution">
    <text evidence="1">The sequence shown here is derived from an EMBL/GenBank/DDBJ whole genome shotgun (WGS) entry which is preliminary data.</text>
</comment>
<keyword evidence="2" id="KW-1185">Reference proteome</keyword>
<name>A0ABT2U4K0_9FIRM</name>